<dbReference type="PIRSF" id="PIRSF029730">
    <property type="entry name" value="UCP029730"/>
    <property type="match status" value="1"/>
</dbReference>
<protein>
    <submittedName>
        <fullName evidence="1">N-formylglutamate amidohydrolase</fullName>
    </submittedName>
</protein>
<accession>A0A135HYC3</accession>
<name>A0A135HYC3_9HYPH</name>
<dbReference type="RefSeq" id="WP_068881036.1">
    <property type="nucleotide sequence ID" value="NZ_LNTU01000002.1"/>
</dbReference>
<keyword evidence="1" id="KW-0378">Hydrolase</keyword>
<organism evidence="1 2">
    <name type="scientific">Paramesorhizobium deserti</name>
    <dbReference type="NCBI Taxonomy" id="1494590"/>
    <lineage>
        <taxon>Bacteria</taxon>
        <taxon>Pseudomonadati</taxon>
        <taxon>Pseudomonadota</taxon>
        <taxon>Alphaproteobacteria</taxon>
        <taxon>Hyphomicrobiales</taxon>
        <taxon>Phyllobacteriaceae</taxon>
        <taxon>Paramesorhizobium</taxon>
    </lineage>
</organism>
<keyword evidence="2" id="KW-1185">Reference proteome</keyword>
<dbReference type="Gene3D" id="3.40.630.40">
    <property type="entry name" value="Zn-dependent exopeptidases"/>
    <property type="match status" value="1"/>
</dbReference>
<evidence type="ECO:0000313" key="2">
    <source>
        <dbReference type="Proteomes" id="UP000070107"/>
    </source>
</evidence>
<proteinExistence type="predicted"/>
<sequence length="271" mass="30264">MLKTADREMTRLLGAGDPTPVECVNAEGQSPLFLTCEHAGRAVPAALGDLGVLPEEMDRHIAYDVGADGLSRRLSEQLDAPLILQRYSRLVIDCNRPFAAADCFVEESDGTLVPANTTLSHLERKRRYEEIHQPLHEAISEALDKRQAAGRPTMLVSVHSFTPVMRATGAVRNFELGLLHNRDRRFADALAETFRAANPDIMVRLNEPYIVDDMSDYTIPMHGEKRRIPHVLLEVRHDLIFDAQGQVDWAARLSGPLQRAADLLKEKTDGR</sequence>
<dbReference type="InterPro" id="IPR007709">
    <property type="entry name" value="N-FG_amidohydro"/>
</dbReference>
<evidence type="ECO:0000313" key="1">
    <source>
        <dbReference type="EMBL" id="KXF78197.1"/>
    </source>
</evidence>
<dbReference type="GO" id="GO:0016787">
    <property type="term" value="F:hydrolase activity"/>
    <property type="evidence" value="ECO:0007669"/>
    <property type="project" value="UniProtKB-KW"/>
</dbReference>
<comment type="caution">
    <text evidence="1">The sequence shown here is derived from an EMBL/GenBank/DDBJ whole genome shotgun (WGS) entry which is preliminary data.</text>
</comment>
<dbReference type="STRING" id="1494590.ATN84_23860"/>
<dbReference type="Proteomes" id="UP000070107">
    <property type="component" value="Unassembled WGS sequence"/>
</dbReference>
<dbReference type="EMBL" id="LNTU01000002">
    <property type="protein sequence ID" value="KXF78197.1"/>
    <property type="molecule type" value="Genomic_DNA"/>
</dbReference>
<dbReference type="InterPro" id="IPR011227">
    <property type="entry name" value="UCP029730"/>
</dbReference>
<dbReference type="AlphaFoldDB" id="A0A135HYC3"/>
<dbReference type="SUPFAM" id="SSF53187">
    <property type="entry name" value="Zn-dependent exopeptidases"/>
    <property type="match status" value="1"/>
</dbReference>
<dbReference type="OrthoDB" id="9815326at2"/>
<reference evidence="1 2" key="1">
    <citation type="submission" date="2015-11" db="EMBL/GenBank/DDBJ databases">
        <title>Draft genome sequence of Paramesorhizobium deserti A-3-E, a strain highly resistant to diverse beta-lactam antibiotics.</title>
        <authorList>
            <person name="Lv R."/>
            <person name="Yang X."/>
            <person name="Fang N."/>
            <person name="Guo J."/>
            <person name="Luo X."/>
            <person name="Peng F."/>
            <person name="Yang R."/>
            <person name="Cui Y."/>
            <person name="Fang C."/>
            <person name="Song Y."/>
        </authorList>
    </citation>
    <scope>NUCLEOTIDE SEQUENCE [LARGE SCALE GENOMIC DNA]</scope>
    <source>
        <strain evidence="1 2">A-3-E</strain>
    </source>
</reference>
<dbReference type="Pfam" id="PF05013">
    <property type="entry name" value="FGase"/>
    <property type="match status" value="1"/>
</dbReference>
<gene>
    <name evidence="1" type="ORF">ATN84_23860</name>
</gene>